<keyword evidence="2" id="KW-1185">Reference proteome</keyword>
<evidence type="ECO:0000313" key="1">
    <source>
        <dbReference type="EMBL" id="GIZ00842.1"/>
    </source>
</evidence>
<evidence type="ECO:0008006" key="3">
    <source>
        <dbReference type="Google" id="ProtNLM"/>
    </source>
</evidence>
<evidence type="ECO:0000313" key="2">
    <source>
        <dbReference type="Proteomes" id="UP001054945"/>
    </source>
</evidence>
<name>A0AAV4Y0H6_CAEEX</name>
<protein>
    <recommendedName>
        <fullName evidence="3">Secreted protein</fullName>
    </recommendedName>
</protein>
<accession>A0AAV4Y0H6</accession>
<dbReference type="AlphaFoldDB" id="A0AAV4Y0H6"/>
<proteinExistence type="predicted"/>
<comment type="caution">
    <text evidence="1">The sequence shown here is derived from an EMBL/GenBank/DDBJ whole genome shotgun (WGS) entry which is preliminary data.</text>
</comment>
<gene>
    <name evidence="1" type="ORF">CEXT_441001</name>
</gene>
<reference evidence="1 2" key="1">
    <citation type="submission" date="2021-06" db="EMBL/GenBank/DDBJ databases">
        <title>Caerostris extrusa draft genome.</title>
        <authorList>
            <person name="Kono N."/>
            <person name="Arakawa K."/>
        </authorList>
    </citation>
    <scope>NUCLEOTIDE SEQUENCE [LARGE SCALE GENOMIC DNA]</scope>
</reference>
<dbReference type="EMBL" id="BPLR01001213">
    <property type="protein sequence ID" value="GIZ00842.1"/>
    <property type="molecule type" value="Genomic_DNA"/>
</dbReference>
<dbReference type="Proteomes" id="UP001054945">
    <property type="component" value="Unassembled WGS sequence"/>
</dbReference>
<sequence>MFRRISRAYFAIRHLTFLGPAVPSTCGHIKCVTAHGMGRTQIFYEHAVLLKGTSGRSGQKDAENGLEIAAKQMQCSKLSDGVWNAENCCYSQCHSLHI</sequence>
<organism evidence="1 2">
    <name type="scientific">Caerostris extrusa</name>
    <name type="common">Bark spider</name>
    <name type="synonym">Caerostris bankana</name>
    <dbReference type="NCBI Taxonomy" id="172846"/>
    <lineage>
        <taxon>Eukaryota</taxon>
        <taxon>Metazoa</taxon>
        <taxon>Ecdysozoa</taxon>
        <taxon>Arthropoda</taxon>
        <taxon>Chelicerata</taxon>
        <taxon>Arachnida</taxon>
        <taxon>Araneae</taxon>
        <taxon>Araneomorphae</taxon>
        <taxon>Entelegynae</taxon>
        <taxon>Araneoidea</taxon>
        <taxon>Araneidae</taxon>
        <taxon>Caerostris</taxon>
    </lineage>
</organism>